<dbReference type="InterPro" id="IPR036236">
    <property type="entry name" value="Znf_C2H2_sf"/>
</dbReference>
<dbReference type="SMART" id="SM00355">
    <property type="entry name" value="ZnF_C2H2"/>
    <property type="match status" value="3"/>
</dbReference>
<organism evidence="4 5">
    <name type="scientific">Castilleja foliolosa</name>
    <dbReference type="NCBI Taxonomy" id="1961234"/>
    <lineage>
        <taxon>Eukaryota</taxon>
        <taxon>Viridiplantae</taxon>
        <taxon>Streptophyta</taxon>
        <taxon>Embryophyta</taxon>
        <taxon>Tracheophyta</taxon>
        <taxon>Spermatophyta</taxon>
        <taxon>Magnoliopsida</taxon>
        <taxon>eudicotyledons</taxon>
        <taxon>Gunneridae</taxon>
        <taxon>Pentapetalae</taxon>
        <taxon>asterids</taxon>
        <taxon>lamiids</taxon>
        <taxon>Lamiales</taxon>
        <taxon>Orobanchaceae</taxon>
        <taxon>Pedicularideae</taxon>
        <taxon>Castillejinae</taxon>
        <taxon>Castilleja</taxon>
    </lineage>
</organism>
<feature type="domain" description="C2H2-type" evidence="3">
    <location>
        <begin position="201"/>
        <end position="228"/>
    </location>
</feature>
<protein>
    <recommendedName>
        <fullName evidence="3">C2H2-type domain-containing protein</fullName>
    </recommendedName>
</protein>
<dbReference type="SUPFAM" id="SSF57667">
    <property type="entry name" value="beta-beta-alpha zinc fingers"/>
    <property type="match status" value="1"/>
</dbReference>
<sequence>MEKRHRCKLCFRNFANGRALGGHMKSHMMKFYDEAKRKHQFEDDEDYDFQSIHSFSSISSSSSSSSSSEEEIEELKVGLVDHSDRGSETESSMKTRKKIIKRSRRSKRVFKSRISDFHGFFQVKKKSNLEEENRKNNYDQSPVSSISEITPEENVAHCLIMLSRDNWRRAEEEEEIGDWKEKKFRNSGVRKVIRTKVRGKYRCEECNKLFKSYQALGGHMASHKKIRAEATGPPKPGGGAKAAPAVKLHECPFCQRVFSSGQALGGHKRSHFIGPGAISGNTGNTGAVVQNSRNVEILNIDLNMPAPMDDEENSQIAVSAVSDDQW</sequence>
<dbReference type="PANTHER" id="PTHR46326:SF2">
    <property type="entry name" value="ZINC FINGER PROTEIN ZAT1-RELATED"/>
    <property type="match status" value="1"/>
</dbReference>
<feature type="domain" description="C2H2-type" evidence="3">
    <location>
        <begin position="5"/>
        <end position="27"/>
    </location>
</feature>
<feature type="compositionally biased region" description="Basic and acidic residues" evidence="2">
    <location>
        <begin position="74"/>
        <end position="93"/>
    </location>
</feature>
<dbReference type="InterPro" id="IPR044303">
    <property type="entry name" value="ZAT1/4/9"/>
</dbReference>
<comment type="caution">
    <text evidence="4">The sequence shown here is derived from an EMBL/GenBank/DDBJ whole genome shotgun (WGS) entry which is preliminary data.</text>
</comment>
<accession>A0ABD3E4M9</accession>
<keyword evidence="1" id="KW-0862">Zinc</keyword>
<dbReference type="GO" id="GO:0008270">
    <property type="term" value="F:zinc ion binding"/>
    <property type="evidence" value="ECO:0007669"/>
    <property type="project" value="UniProtKB-KW"/>
</dbReference>
<keyword evidence="5" id="KW-1185">Reference proteome</keyword>
<evidence type="ECO:0000256" key="2">
    <source>
        <dbReference type="SAM" id="MobiDB-lite"/>
    </source>
</evidence>
<dbReference type="EMBL" id="JAVIJP010000007">
    <property type="protein sequence ID" value="KAL3649440.1"/>
    <property type="molecule type" value="Genomic_DNA"/>
</dbReference>
<evidence type="ECO:0000313" key="4">
    <source>
        <dbReference type="EMBL" id="KAL3649440.1"/>
    </source>
</evidence>
<feature type="region of interest" description="Disordered" evidence="2">
    <location>
        <begin position="57"/>
        <end position="100"/>
    </location>
</feature>
<feature type="domain" description="C2H2-type" evidence="3">
    <location>
        <begin position="249"/>
        <end position="271"/>
    </location>
</feature>
<evidence type="ECO:0000259" key="3">
    <source>
        <dbReference type="PROSITE" id="PS50157"/>
    </source>
</evidence>
<dbReference type="Pfam" id="PF13912">
    <property type="entry name" value="zf-C2H2_6"/>
    <property type="match status" value="3"/>
</dbReference>
<evidence type="ECO:0000313" key="5">
    <source>
        <dbReference type="Proteomes" id="UP001632038"/>
    </source>
</evidence>
<dbReference type="PROSITE" id="PS00028">
    <property type="entry name" value="ZINC_FINGER_C2H2_1"/>
    <property type="match status" value="3"/>
</dbReference>
<dbReference type="Proteomes" id="UP001632038">
    <property type="component" value="Unassembled WGS sequence"/>
</dbReference>
<feature type="compositionally biased region" description="Low complexity" evidence="2">
    <location>
        <begin position="57"/>
        <end position="67"/>
    </location>
</feature>
<dbReference type="PROSITE" id="PS50157">
    <property type="entry name" value="ZINC_FINGER_C2H2_2"/>
    <property type="match status" value="3"/>
</dbReference>
<keyword evidence="1" id="KW-0863">Zinc-finger</keyword>
<reference evidence="5" key="1">
    <citation type="journal article" date="2024" name="IScience">
        <title>Strigolactones Initiate the Formation of Haustorium-like Structures in Castilleja.</title>
        <authorList>
            <person name="Buerger M."/>
            <person name="Peterson D."/>
            <person name="Chory J."/>
        </authorList>
    </citation>
    <scope>NUCLEOTIDE SEQUENCE [LARGE SCALE GENOMIC DNA]</scope>
</reference>
<dbReference type="Gene3D" id="3.30.160.60">
    <property type="entry name" value="Classic Zinc Finger"/>
    <property type="match status" value="1"/>
</dbReference>
<keyword evidence="1" id="KW-0479">Metal-binding</keyword>
<proteinExistence type="predicted"/>
<gene>
    <name evidence="4" type="ORF">CASFOL_005843</name>
</gene>
<dbReference type="AlphaFoldDB" id="A0ABD3E4M9"/>
<evidence type="ECO:0000256" key="1">
    <source>
        <dbReference type="PROSITE-ProRule" id="PRU00042"/>
    </source>
</evidence>
<dbReference type="InterPro" id="IPR013087">
    <property type="entry name" value="Znf_C2H2_type"/>
</dbReference>
<name>A0ABD3E4M9_9LAMI</name>
<dbReference type="PANTHER" id="PTHR46326">
    <property type="entry name" value="ZINC FINGER PROTEIN ZAT1-RELATED"/>
    <property type="match status" value="1"/>
</dbReference>